<evidence type="ECO:0000313" key="3">
    <source>
        <dbReference type="Proteomes" id="UP000002274"/>
    </source>
</evidence>
<feature type="transmembrane region" description="Helical" evidence="1">
    <location>
        <begin position="21"/>
        <end position="42"/>
    </location>
</feature>
<dbReference type="BioCyc" id="PMAR59922:G1G80-1345-MONOMER"/>
<accession>A2C9Y2</accession>
<name>A2C9Y2_PROM3</name>
<evidence type="ECO:0000256" key="1">
    <source>
        <dbReference type="SAM" id="Phobius"/>
    </source>
</evidence>
<dbReference type="HOGENOM" id="CLU_048431_0_0_3"/>
<dbReference type="STRING" id="59922.P9303_15481"/>
<proteinExistence type="predicted"/>
<keyword evidence="1" id="KW-0472">Membrane</keyword>
<dbReference type="Proteomes" id="UP000002274">
    <property type="component" value="Chromosome"/>
</dbReference>
<dbReference type="RefSeq" id="WP_011826183.1">
    <property type="nucleotide sequence ID" value="NC_008820.1"/>
</dbReference>
<sequence>MSLRSLGHLRLKTIVYIPCRFPVSSAGIFSLLLIPTIVLLLLKGHLTSSRTDRLGTFARLMTEMTLIQSFRGDPQRQAPRLWQDRLGMNLAKDLWRRQGRGLWWQAWANDGEAYLLLPEILWPMSVNSSIAFKRLDDMVVIASDGLHRQQLLQSLGEGFVDSPAGQSSLQRFCNSVLQHGPAVTWSPDGLASVSGAMAPLLQISRYGCLSLRLDRNQLKWQGLVGYRPFGLAPVGIDASPFQYRPMAIKLAASPDTDQALLNMQVKSMDLLFGSLLSKQIIQDSLDKNYGINQQLRARLASLPLDFSLGKQRKGPFQASIKLQLDLPEGSSGWEPVIDTISQRLEARDFIREDKSVVQKDQNIDVDFSGLTLWRQPYSDGERVVGGWVWQQQNGKPTRFGIALGDSPMLTDISNKPIELVHPDVMKLTADTAGLYRLGLLNGFWPAPVKQAKLLTMNLSYLRGAKLKKTDWWWMSGQLILEQASTP</sequence>
<protein>
    <submittedName>
        <fullName evidence="2">Uncharacterized protein</fullName>
    </submittedName>
</protein>
<keyword evidence="1" id="KW-0812">Transmembrane</keyword>
<organism evidence="2 3">
    <name type="scientific">Prochlorococcus marinus (strain MIT 9303)</name>
    <dbReference type="NCBI Taxonomy" id="59922"/>
    <lineage>
        <taxon>Bacteria</taxon>
        <taxon>Bacillati</taxon>
        <taxon>Cyanobacteriota</taxon>
        <taxon>Cyanophyceae</taxon>
        <taxon>Synechococcales</taxon>
        <taxon>Prochlorococcaceae</taxon>
        <taxon>Prochlorococcus</taxon>
    </lineage>
</organism>
<dbReference type="AlphaFoldDB" id="A2C9Y2"/>
<dbReference type="KEGG" id="pmf:P9303_15481"/>
<reference evidence="2 3" key="1">
    <citation type="journal article" date="2007" name="PLoS Genet.">
        <title>Patterns and implications of gene gain and loss in the evolution of Prochlorococcus.</title>
        <authorList>
            <person name="Kettler G.C."/>
            <person name="Martiny A.C."/>
            <person name="Huang K."/>
            <person name="Zucker J."/>
            <person name="Coleman M.L."/>
            <person name="Rodrigue S."/>
            <person name="Chen F."/>
            <person name="Lapidus A."/>
            <person name="Ferriera S."/>
            <person name="Johnson J."/>
            <person name="Steglich C."/>
            <person name="Church G.M."/>
            <person name="Richardson P."/>
            <person name="Chisholm S.W."/>
        </authorList>
    </citation>
    <scope>NUCLEOTIDE SEQUENCE [LARGE SCALE GENOMIC DNA]</scope>
    <source>
        <strain evidence="2 3">MIT 9303</strain>
    </source>
</reference>
<keyword evidence="1" id="KW-1133">Transmembrane helix</keyword>
<evidence type="ECO:0000313" key="2">
    <source>
        <dbReference type="EMBL" id="ABM78292.1"/>
    </source>
</evidence>
<gene>
    <name evidence="2" type="ordered locus">P9303_15481</name>
</gene>
<dbReference type="EMBL" id="CP000554">
    <property type="protein sequence ID" value="ABM78292.1"/>
    <property type="molecule type" value="Genomic_DNA"/>
</dbReference>